<evidence type="ECO:0000256" key="1">
    <source>
        <dbReference type="SAM" id="MobiDB-lite"/>
    </source>
</evidence>
<dbReference type="OrthoDB" id="5243686at2759"/>
<evidence type="ECO:0000313" key="2">
    <source>
        <dbReference type="EMBL" id="KAF6823207.1"/>
    </source>
</evidence>
<organism evidence="2 3">
    <name type="scientific">Colletotrichum musicola</name>
    <dbReference type="NCBI Taxonomy" id="2175873"/>
    <lineage>
        <taxon>Eukaryota</taxon>
        <taxon>Fungi</taxon>
        <taxon>Dikarya</taxon>
        <taxon>Ascomycota</taxon>
        <taxon>Pezizomycotina</taxon>
        <taxon>Sordariomycetes</taxon>
        <taxon>Hypocreomycetidae</taxon>
        <taxon>Glomerellales</taxon>
        <taxon>Glomerellaceae</taxon>
        <taxon>Colletotrichum</taxon>
        <taxon>Colletotrichum orchidearum species complex</taxon>
    </lineage>
</organism>
<gene>
    <name evidence="2" type="ORF">CMUS01_10788</name>
</gene>
<protein>
    <submittedName>
        <fullName evidence="2">Uncharacterized protein</fullName>
    </submittedName>
</protein>
<feature type="region of interest" description="Disordered" evidence="1">
    <location>
        <begin position="9"/>
        <end position="52"/>
    </location>
</feature>
<feature type="compositionally biased region" description="Basic and acidic residues" evidence="1">
    <location>
        <begin position="36"/>
        <end position="50"/>
    </location>
</feature>
<keyword evidence="3" id="KW-1185">Reference proteome</keyword>
<evidence type="ECO:0000313" key="3">
    <source>
        <dbReference type="Proteomes" id="UP000639643"/>
    </source>
</evidence>
<comment type="caution">
    <text evidence="2">The sequence shown here is derived from an EMBL/GenBank/DDBJ whole genome shotgun (WGS) entry which is preliminary data.</text>
</comment>
<name>A0A8H6K1W0_9PEZI</name>
<accession>A0A8H6K1W0</accession>
<proteinExistence type="predicted"/>
<dbReference type="AlphaFoldDB" id="A0A8H6K1W0"/>
<dbReference type="EMBL" id="WIGM01000512">
    <property type="protein sequence ID" value="KAF6823207.1"/>
    <property type="molecule type" value="Genomic_DNA"/>
</dbReference>
<dbReference type="Proteomes" id="UP000639643">
    <property type="component" value="Unassembled WGS sequence"/>
</dbReference>
<reference evidence="2" key="1">
    <citation type="journal article" date="2020" name="Phytopathology">
        <title>Genome Sequence Resources of Colletotrichum truncatum, C. plurivorum, C. musicola, and C. sojae: Four Species Pathogenic to Soybean (Glycine max).</title>
        <authorList>
            <person name="Rogerio F."/>
            <person name="Boufleur T.R."/>
            <person name="Ciampi-Guillardi M."/>
            <person name="Sukno S.A."/>
            <person name="Thon M.R."/>
            <person name="Massola Junior N.S."/>
            <person name="Baroncelli R."/>
        </authorList>
    </citation>
    <scope>NUCLEOTIDE SEQUENCE</scope>
    <source>
        <strain evidence="2">LFN0074</strain>
    </source>
</reference>
<sequence length="327" mass="36952">MSFLFPVRYSVSPSHKPHFPADSRLYQQAPRKSRKERVSRPKESSSKQQDRTTSSIPLSFLFVVNEFQLFDDQNGNAPEADRFGNPLPPTNPAAYGDERVGTVWRYENGVISPADNYVWYRPEPGIEGTIALQYEQQFDDGSGGSVWSYDQMEVHSTFSVFNCWRFLPCIWTDVDSSVEEMGLDYKWSQLEFEHDTRETGVTRLQGLERHVAGKNPSWIPALLPETYAVPSGSWPQSRGLGGPFGIIIALIALSRRPGHTDDAFREGLWRNGRWTGGSSRSSRAEPDSKGPPRGVLVQICYDTHYNLQGSTFDAIEIFEQYGKAIID</sequence>